<dbReference type="Gene3D" id="2.40.160.50">
    <property type="entry name" value="membrane protein fhac: a member of the omp85/tpsb transporter family"/>
    <property type="match status" value="1"/>
</dbReference>
<dbReference type="PANTHER" id="PTHR12815">
    <property type="entry name" value="SORTING AND ASSEMBLY MACHINERY SAMM50 PROTEIN FAMILY MEMBER"/>
    <property type="match status" value="1"/>
</dbReference>
<keyword evidence="2" id="KW-0812">Transmembrane</keyword>
<gene>
    <name evidence="8" type="ORF">NCTC12858_00712</name>
</gene>
<evidence type="ECO:0000256" key="1">
    <source>
        <dbReference type="ARBA" id="ARBA00004370"/>
    </source>
</evidence>
<keyword evidence="4" id="KW-0472">Membrane</keyword>
<protein>
    <submittedName>
        <fullName evidence="8">Outer membrane protein/protective antigen OMA87</fullName>
    </submittedName>
</protein>
<evidence type="ECO:0000313" key="9">
    <source>
        <dbReference type="Proteomes" id="UP000249300"/>
    </source>
</evidence>
<evidence type="ECO:0000313" key="8">
    <source>
        <dbReference type="EMBL" id="SQH72879.1"/>
    </source>
</evidence>
<comment type="subcellular location">
    <subcellularLocation>
        <location evidence="1">Membrane</location>
    </subcellularLocation>
</comment>
<feature type="signal peptide" evidence="6">
    <location>
        <begin position="1"/>
        <end position="24"/>
    </location>
</feature>
<dbReference type="EMBL" id="LS483447">
    <property type="protein sequence ID" value="SQH72879.1"/>
    <property type="molecule type" value="Genomic_DNA"/>
</dbReference>
<accession>A0A2X4PWL8</accession>
<feature type="chain" id="PRO_5016024392" evidence="6">
    <location>
        <begin position="25"/>
        <end position="780"/>
    </location>
</feature>
<sequence>MMKYRLFFFFFASLLLLSSCSVSSVLNEGDKLYVGMKKARITSQDRSVHGQKTLSGVEAAISAAPNNAFFGSSRQVPFIPPIGLWIHNKYSNDSTRIGRWIYKKFASKPVTIRSVNPENRCKVAVGIMRENGYFHSSARYEVIETKRDSLKAHIRYFIDMGPVVLLDSVHPLPVSQFPDSTVFRERKYAYLKKESPFSLENLLKEREDISATMRDQGYYFFSPDAITYEADSLNKPGRIALQPRFVPGLPQQVFKRWHMRQLTISIPGEAGQAPTDSIVYEGLKIHFYGKNPLVRPGVLRRRILLQNDDIYSQRAEQLSRQALSQLGAFGAMDFRFSPAPLSDSLDASEGRLDLLLSVLQDKPWDVSLEMMLKTKSNNFVGPRLKYTMAKRNLFGGGERLSFDIYGSYEWQTGRRPEGSKAININSYEFGSGLNLTFPGLLWPGQIDRYYLFPTSTTFGLTASLLNRAGFFRMVSLGLQSKYEFQPAEPHRHQIVPLKLNYNLLQYTTPTFDDILRENPALELSLRSHLIPQMGYIYTYSNRFSGWGRHHLWMEYGLFESGNLLNTTYMLFGKDYSETKDALGVPFSQFIKLTAELRYTYRINRKQSLATRLGTGLIYSYGNARIAPYSEQFYVGGANSIRAFTVRSVGPGYFIPQANNRYAFIDQTGDVKLELNAEYRFKLLGSLDGAVFLDAGNVWLIRQDENRPGGAVRDIASFGSFLDQLALGTGLGLRYDLDFLVVRLDCGIGLHLPYDTGRSGYYNIPSFRDALGVHFAIGYPF</sequence>
<evidence type="ECO:0000259" key="7">
    <source>
        <dbReference type="Pfam" id="PF01103"/>
    </source>
</evidence>
<dbReference type="RefSeq" id="WP_052521762.1">
    <property type="nucleotide sequence ID" value="NZ_LS483447.1"/>
</dbReference>
<dbReference type="Pfam" id="PF01103">
    <property type="entry name" value="Omp85"/>
    <property type="match status" value="1"/>
</dbReference>
<dbReference type="PROSITE" id="PS51257">
    <property type="entry name" value="PROKAR_LIPOPROTEIN"/>
    <property type="match status" value="1"/>
</dbReference>
<keyword evidence="5" id="KW-0998">Cell outer membrane</keyword>
<name>A0A2X4PWL8_9PORP</name>
<keyword evidence="9" id="KW-1185">Reference proteome</keyword>
<evidence type="ECO:0000256" key="2">
    <source>
        <dbReference type="ARBA" id="ARBA00022692"/>
    </source>
</evidence>
<evidence type="ECO:0000256" key="3">
    <source>
        <dbReference type="ARBA" id="ARBA00022729"/>
    </source>
</evidence>
<keyword evidence="3 6" id="KW-0732">Signal</keyword>
<organism evidence="8 9">
    <name type="scientific">Porphyromonas crevioricanis</name>
    <dbReference type="NCBI Taxonomy" id="393921"/>
    <lineage>
        <taxon>Bacteria</taxon>
        <taxon>Pseudomonadati</taxon>
        <taxon>Bacteroidota</taxon>
        <taxon>Bacteroidia</taxon>
        <taxon>Bacteroidales</taxon>
        <taxon>Porphyromonadaceae</taxon>
        <taxon>Porphyromonas</taxon>
    </lineage>
</organism>
<dbReference type="Proteomes" id="UP000249300">
    <property type="component" value="Chromosome 1"/>
</dbReference>
<feature type="domain" description="Bacterial surface antigen (D15)" evidence="7">
    <location>
        <begin position="587"/>
        <end position="768"/>
    </location>
</feature>
<evidence type="ECO:0000256" key="4">
    <source>
        <dbReference type="ARBA" id="ARBA00023136"/>
    </source>
</evidence>
<dbReference type="PANTHER" id="PTHR12815:SF47">
    <property type="entry name" value="TRANSLOCATION AND ASSEMBLY MODULE SUBUNIT TAMA"/>
    <property type="match status" value="1"/>
</dbReference>
<proteinExistence type="predicted"/>
<dbReference type="InterPro" id="IPR000184">
    <property type="entry name" value="Bac_surfAg_D15"/>
</dbReference>
<evidence type="ECO:0000256" key="6">
    <source>
        <dbReference type="SAM" id="SignalP"/>
    </source>
</evidence>
<dbReference type="InterPro" id="IPR039910">
    <property type="entry name" value="D15-like"/>
</dbReference>
<reference evidence="8 9" key="1">
    <citation type="submission" date="2018-06" db="EMBL/GenBank/DDBJ databases">
        <authorList>
            <consortium name="Pathogen Informatics"/>
            <person name="Doyle S."/>
        </authorList>
    </citation>
    <scope>NUCLEOTIDE SEQUENCE [LARGE SCALE GENOMIC DNA]</scope>
    <source>
        <strain evidence="8 9">NCTC12858</strain>
    </source>
</reference>
<dbReference type="Gene3D" id="3.10.20.310">
    <property type="entry name" value="membrane protein fhac"/>
    <property type="match status" value="1"/>
</dbReference>
<evidence type="ECO:0000256" key="5">
    <source>
        <dbReference type="ARBA" id="ARBA00023237"/>
    </source>
</evidence>
<dbReference type="GO" id="GO:0019867">
    <property type="term" value="C:outer membrane"/>
    <property type="evidence" value="ECO:0007669"/>
    <property type="project" value="InterPro"/>
</dbReference>
<dbReference type="AlphaFoldDB" id="A0A2X4PWL8"/>
<dbReference type="KEGG" id="pcre:NCTC12858_00712"/>